<dbReference type="KEGG" id="ftj:FTUN_4145"/>
<protein>
    <submittedName>
        <fullName evidence="2">Uncharacterized protein</fullName>
    </submittedName>
</protein>
<name>A0A6M5YRH6_9BACT</name>
<dbReference type="Proteomes" id="UP000503447">
    <property type="component" value="Chromosome"/>
</dbReference>
<accession>A0A6M5YRH6</accession>
<feature type="transmembrane region" description="Helical" evidence="1">
    <location>
        <begin position="41"/>
        <end position="58"/>
    </location>
</feature>
<keyword evidence="1" id="KW-0472">Membrane</keyword>
<proteinExistence type="predicted"/>
<keyword evidence="3" id="KW-1185">Reference proteome</keyword>
<dbReference type="AlphaFoldDB" id="A0A6M5YRH6"/>
<gene>
    <name evidence="2" type="ORF">FTUN_4145</name>
</gene>
<evidence type="ECO:0000313" key="2">
    <source>
        <dbReference type="EMBL" id="QJW96588.1"/>
    </source>
</evidence>
<organism evidence="2 3">
    <name type="scientific">Frigoriglobus tundricola</name>
    <dbReference type="NCBI Taxonomy" id="2774151"/>
    <lineage>
        <taxon>Bacteria</taxon>
        <taxon>Pseudomonadati</taxon>
        <taxon>Planctomycetota</taxon>
        <taxon>Planctomycetia</taxon>
        <taxon>Gemmatales</taxon>
        <taxon>Gemmataceae</taxon>
        <taxon>Frigoriglobus</taxon>
    </lineage>
</organism>
<feature type="transmembrane region" description="Helical" evidence="1">
    <location>
        <begin position="234"/>
        <end position="255"/>
    </location>
</feature>
<evidence type="ECO:0000256" key="1">
    <source>
        <dbReference type="SAM" id="Phobius"/>
    </source>
</evidence>
<sequence length="278" mass="30362">MVLFLVFLMLMLALFALFLGGGLVAQGYLYQNPAERMPLRALAAAVLVAGFMTLWVRIDQRAPGRYDTFFNFTPSSTVEFQEFEAVRWTGAGDKLKLDAGGNPVETTVKFKRAVGGKSGPFLEAGTGEPFKLNGSTTSGTQYMTGAIRVKAADDPEPVRYKVTLKEDPRTKTKTYKPDSKFEEEKGSRYVDAHQMGTLVVPSTGTVVLALLLNFMLMAVWLVAIWPVLRFSLGHAVVFAGALGLITMLAVMPVLFRHVRESKPPAPAAALTRPAVTRV</sequence>
<feature type="transmembrane region" description="Helical" evidence="1">
    <location>
        <begin position="205"/>
        <end position="228"/>
    </location>
</feature>
<keyword evidence="1" id="KW-0812">Transmembrane</keyword>
<dbReference type="RefSeq" id="WP_171472139.1">
    <property type="nucleotide sequence ID" value="NZ_CP053452.2"/>
</dbReference>
<keyword evidence="1" id="KW-1133">Transmembrane helix</keyword>
<reference evidence="3" key="1">
    <citation type="submission" date="2020-05" db="EMBL/GenBank/DDBJ databases">
        <title>Frigoriglobus tundricola gen. nov., sp. nov., a psychrotolerant cellulolytic planctomycete of the family Gemmataceae with two divergent copies of 16S rRNA gene.</title>
        <authorList>
            <person name="Kulichevskaya I.S."/>
            <person name="Ivanova A.A."/>
            <person name="Naumoff D.G."/>
            <person name="Beletsky A.V."/>
            <person name="Rijpstra W.I.C."/>
            <person name="Sinninghe Damste J.S."/>
            <person name="Mardanov A.V."/>
            <person name="Ravin N.V."/>
            <person name="Dedysh S.N."/>
        </authorList>
    </citation>
    <scope>NUCLEOTIDE SEQUENCE [LARGE SCALE GENOMIC DNA]</scope>
    <source>
        <strain evidence="3">PL17</strain>
    </source>
</reference>
<evidence type="ECO:0000313" key="3">
    <source>
        <dbReference type="Proteomes" id="UP000503447"/>
    </source>
</evidence>
<dbReference type="EMBL" id="CP053452">
    <property type="protein sequence ID" value="QJW96588.1"/>
    <property type="molecule type" value="Genomic_DNA"/>
</dbReference>